<dbReference type="PANTHER" id="PTHR28678">
    <property type="entry name" value="CODANIN-1"/>
    <property type="match status" value="1"/>
</dbReference>
<dbReference type="GO" id="GO:0005634">
    <property type="term" value="C:nucleus"/>
    <property type="evidence" value="ECO:0007669"/>
    <property type="project" value="TreeGrafter"/>
</dbReference>
<proteinExistence type="predicted"/>
<dbReference type="GO" id="GO:0006325">
    <property type="term" value="P:chromatin organization"/>
    <property type="evidence" value="ECO:0007669"/>
    <property type="project" value="TreeGrafter"/>
</dbReference>
<evidence type="ECO:0000313" key="2">
    <source>
        <dbReference type="EMBL" id="CAD7430385.1"/>
    </source>
</evidence>
<dbReference type="InterPro" id="IPR040031">
    <property type="entry name" value="Codanin-1"/>
</dbReference>
<feature type="region of interest" description="Disordered" evidence="1">
    <location>
        <begin position="325"/>
        <end position="352"/>
    </location>
</feature>
<sequence>MGVRGNFADEKPPPVHPTEIRTSISSSSAVELNTTSTLANYATKIFDDDIDMIGPPNKNMAIMITKRFDFLGTRSTFNPLTCFTGPQEFYRDFIIFAATTSTAFIQHLLDNMIDELLSLNRTVFTASDLEESVYLQLTQPRGRIRALNKELSDYILSVFFVQPLLNDLLCRSQVWFANPYYQHRSHLGSSIDILDIVDKKSLYFCCPFIREMKLLLGSHHSEISPILDSCIEKRVLPSSVDLIISEHFENSVTEKNKMGLLSVGLAGAVGVSHPVGRDDQVGGNVGSPGWVTTKNSSRNHCIIYPPLLPDLVQWGKQGLPIGAGKQGLPIGAGKRERQCPSREPIASAGAGY</sequence>
<gene>
    <name evidence="2" type="ORF">TMSB3V08_LOCUS7143</name>
</gene>
<protein>
    <submittedName>
        <fullName evidence="2">Uncharacterized protein</fullName>
    </submittedName>
</protein>
<name>A0A7R9HQ08_9NEOP</name>
<dbReference type="EMBL" id="OB794478">
    <property type="protein sequence ID" value="CAD7430385.1"/>
    <property type="molecule type" value="Genomic_DNA"/>
</dbReference>
<feature type="region of interest" description="Disordered" evidence="1">
    <location>
        <begin position="1"/>
        <end position="20"/>
    </location>
</feature>
<organism evidence="2">
    <name type="scientific">Timema monikensis</name>
    <dbReference type="NCBI Taxonomy" id="170555"/>
    <lineage>
        <taxon>Eukaryota</taxon>
        <taxon>Metazoa</taxon>
        <taxon>Ecdysozoa</taxon>
        <taxon>Arthropoda</taxon>
        <taxon>Hexapoda</taxon>
        <taxon>Insecta</taxon>
        <taxon>Pterygota</taxon>
        <taxon>Neoptera</taxon>
        <taxon>Polyneoptera</taxon>
        <taxon>Phasmatodea</taxon>
        <taxon>Timematodea</taxon>
        <taxon>Timematoidea</taxon>
        <taxon>Timematidae</taxon>
        <taxon>Timema</taxon>
    </lineage>
</organism>
<evidence type="ECO:0000256" key="1">
    <source>
        <dbReference type="SAM" id="MobiDB-lite"/>
    </source>
</evidence>
<reference evidence="2" key="1">
    <citation type="submission" date="2020-11" db="EMBL/GenBank/DDBJ databases">
        <authorList>
            <person name="Tran Van P."/>
        </authorList>
    </citation>
    <scope>NUCLEOTIDE SEQUENCE</scope>
</reference>
<dbReference type="AlphaFoldDB" id="A0A7R9HQ08"/>
<dbReference type="PANTHER" id="PTHR28678:SF1">
    <property type="entry name" value="CODANIN-1"/>
    <property type="match status" value="1"/>
</dbReference>
<accession>A0A7R9HQ08</accession>